<sequence length="111" mass="12115">MGIVPTDNLEEGMVLAADVHDRTGRLLLGAGVELDRKRIVILMTWGVTETDILGGESDSLSSTLPSEFPPALMEAAEAELRPLFGENDMEHPVMRELLRLAALRKVIHGNP</sequence>
<protein>
    <submittedName>
        <fullName evidence="1">Uncharacterized protein</fullName>
    </submittedName>
</protein>
<name>A0A0C1QLU5_9BACT</name>
<proteinExistence type="predicted"/>
<gene>
    <name evidence="1" type="ORF">SE37_02500</name>
</gene>
<keyword evidence="2" id="KW-1185">Reference proteome</keyword>
<dbReference type="EMBL" id="JXBL01000001">
    <property type="protein sequence ID" value="KIE41577.1"/>
    <property type="molecule type" value="Genomic_DNA"/>
</dbReference>
<comment type="caution">
    <text evidence="1">The sequence shown here is derived from an EMBL/GenBank/DDBJ whole genome shotgun (WGS) entry which is preliminary data.</text>
</comment>
<organism evidence="1 2">
    <name type="scientific">Geobacter soli</name>
    <dbReference type="NCBI Taxonomy" id="1510391"/>
    <lineage>
        <taxon>Bacteria</taxon>
        <taxon>Pseudomonadati</taxon>
        <taxon>Thermodesulfobacteriota</taxon>
        <taxon>Desulfuromonadia</taxon>
        <taxon>Geobacterales</taxon>
        <taxon>Geobacteraceae</taxon>
        <taxon>Geobacter</taxon>
    </lineage>
</organism>
<accession>A0A0C1QLU5</accession>
<reference evidence="1 2" key="1">
    <citation type="submission" date="2015-01" db="EMBL/GenBank/DDBJ databases">
        <title>Genome sequence of the anaerobic bacterium Geobacter soli GSS01, a dissimilatory Fe(III) reducer from soil.</title>
        <authorList>
            <person name="Yang G."/>
            <person name="Zhou S."/>
        </authorList>
    </citation>
    <scope>NUCLEOTIDE SEQUENCE [LARGE SCALE GENOMIC DNA]</scope>
    <source>
        <strain evidence="1 2">GSS01</strain>
    </source>
</reference>
<dbReference type="Proteomes" id="UP000031433">
    <property type="component" value="Unassembled WGS sequence"/>
</dbReference>
<evidence type="ECO:0000313" key="2">
    <source>
        <dbReference type="Proteomes" id="UP000031433"/>
    </source>
</evidence>
<evidence type="ECO:0000313" key="1">
    <source>
        <dbReference type="EMBL" id="KIE41577.1"/>
    </source>
</evidence>
<dbReference type="AlphaFoldDB" id="A0A0C1QLU5"/>
<dbReference type="RefSeq" id="WP_039643361.1">
    <property type="nucleotide sequence ID" value="NZ_JXBL01000001.1"/>
</dbReference>